<dbReference type="InterPro" id="IPR008254">
    <property type="entry name" value="Flavodoxin/NO_synth"/>
</dbReference>
<dbReference type="EMBL" id="FUXZ01000004">
    <property type="protein sequence ID" value="SKA63012.1"/>
    <property type="molecule type" value="Genomic_DNA"/>
</dbReference>
<protein>
    <submittedName>
        <fullName evidence="3">Flavorubredoxin</fullName>
    </submittedName>
</protein>
<evidence type="ECO:0000313" key="4">
    <source>
        <dbReference type="Proteomes" id="UP000190814"/>
    </source>
</evidence>
<dbReference type="Pfam" id="PF19583">
    <property type="entry name" value="ODP"/>
    <property type="match status" value="1"/>
</dbReference>
<dbReference type="PANTHER" id="PTHR43717">
    <property type="entry name" value="ANAEROBIC NITRIC OXIDE REDUCTASE FLAVORUBREDOXIN"/>
    <property type="match status" value="1"/>
</dbReference>
<dbReference type="InterPro" id="IPR026816">
    <property type="entry name" value="Flavodoxin_dom"/>
</dbReference>
<dbReference type="AlphaFoldDB" id="A0A1T4VDH7"/>
<dbReference type="GO" id="GO:0046872">
    <property type="term" value="F:metal ion binding"/>
    <property type="evidence" value="ECO:0007669"/>
    <property type="project" value="InterPro"/>
</dbReference>
<dbReference type="PROSITE" id="PS50902">
    <property type="entry name" value="FLAVODOXIN_LIKE"/>
    <property type="match status" value="1"/>
</dbReference>
<dbReference type="Gene3D" id="3.40.50.360">
    <property type="match status" value="1"/>
</dbReference>
<reference evidence="3 4" key="1">
    <citation type="submission" date="2017-02" db="EMBL/GenBank/DDBJ databases">
        <authorList>
            <person name="Peterson S.W."/>
        </authorList>
    </citation>
    <scope>NUCLEOTIDE SEQUENCE [LARGE SCALE GENOMIC DNA]</scope>
    <source>
        <strain evidence="3 4">ATCC 35992</strain>
    </source>
</reference>
<organism evidence="3 4">
    <name type="scientific">Eubacterium uniforme</name>
    <dbReference type="NCBI Taxonomy" id="39495"/>
    <lineage>
        <taxon>Bacteria</taxon>
        <taxon>Bacillati</taxon>
        <taxon>Bacillota</taxon>
        <taxon>Clostridia</taxon>
        <taxon>Eubacteriales</taxon>
        <taxon>Eubacteriaceae</taxon>
        <taxon>Eubacterium</taxon>
    </lineage>
</organism>
<dbReference type="CDD" id="cd07709">
    <property type="entry name" value="flavodiiron_proteins_MBL-fold"/>
    <property type="match status" value="1"/>
</dbReference>
<dbReference type="Proteomes" id="UP000190814">
    <property type="component" value="Unassembled WGS sequence"/>
</dbReference>
<dbReference type="OrthoDB" id="9807946at2"/>
<dbReference type="SMART" id="SM00849">
    <property type="entry name" value="Lactamase_B"/>
    <property type="match status" value="1"/>
</dbReference>
<dbReference type="GO" id="GO:0009055">
    <property type="term" value="F:electron transfer activity"/>
    <property type="evidence" value="ECO:0007669"/>
    <property type="project" value="InterPro"/>
</dbReference>
<accession>A0A1T4VDH7</accession>
<proteinExistence type="inferred from homology"/>
<dbReference type="InterPro" id="IPR036866">
    <property type="entry name" value="RibonucZ/Hydroxyglut_hydro"/>
</dbReference>
<dbReference type="GO" id="GO:0016651">
    <property type="term" value="F:oxidoreductase activity, acting on NAD(P)H"/>
    <property type="evidence" value="ECO:0007669"/>
    <property type="project" value="UniProtKB-ARBA"/>
</dbReference>
<name>A0A1T4VDH7_9FIRM</name>
<dbReference type="PANTHER" id="PTHR43717:SF1">
    <property type="entry name" value="ANAEROBIC NITRIC OXIDE REDUCTASE FLAVORUBREDOXIN"/>
    <property type="match status" value="1"/>
</dbReference>
<sequence length="387" mass="43403">MNKNITNSVVYVGVDDKTLDLFEGQYPVPNGMAYNSYVILDEKITVMDGVDERAVDEWLDNVEKALDGKKPEYIVVQHLEPDHSAGVSSFIAKYPDVKVVANAQIFRMATQFGIEVAEDKKVTVKEGDTLDLGSHKLNFVMAPMVHWPEVMMTYESSEKILFAADAFGKFGTLDTDEDWACEARRYYFNICGKFGPQVSAVLAKADALDIEIICSLHGPILTENLEYYINLYKTWAAYDVEAEGVFVVYASMHGNTAKAAELLKEELLAQGCKKVAMHDLARDMFSEAIEDAFKYGKLVLASPTYETELMPIVSMFLHDLEHKNYQKRKVGFIQNGTWAPMSGKFMKAGFEKLSDITFCDTMVTIKSTVSDANKEEIKQLAKEILAD</sequence>
<dbReference type="Gene3D" id="3.60.15.10">
    <property type="entry name" value="Ribonuclease Z/Hydroxyacylglutathione hydrolase-like"/>
    <property type="match status" value="1"/>
</dbReference>
<evidence type="ECO:0000313" key="3">
    <source>
        <dbReference type="EMBL" id="SKA63012.1"/>
    </source>
</evidence>
<dbReference type="RefSeq" id="WP_078765631.1">
    <property type="nucleotide sequence ID" value="NZ_FUXZ01000004.1"/>
</dbReference>
<keyword evidence="4" id="KW-1185">Reference proteome</keyword>
<gene>
    <name evidence="3" type="ORF">SAMN02745111_00745</name>
</gene>
<comment type="similarity">
    <text evidence="1">In the N-terminal section; belongs to the zinc metallo-hydrolase group 3 family.</text>
</comment>
<dbReference type="InterPro" id="IPR016440">
    <property type="entry name" value="Rubredoxin-O_OxRdtase"/>
</dbReference>
<dbReference type="SUPFAM" id="SSF52218">
    <property type="entry name" value="Flavoproteins"/>
    <property type="match status" value="1"/>
</dbReference>
<dbReference type="InterPro" id="IPR045761">
    <property type="entry name" value="ODP_dom"/>
</dbReference>
<dbReference type="InterPro" id="IPR001279">
    <property type="entry name" value="Metallo-B-lactamas"/>
</dbReference>
<dbReference type="SUPFAM" id="SSF56281">
    <property type="entry name" value="Metallo-hydrolase/oxidoreductase"/>
    <property type="match status" value="1"/>
</dbReference>
<evidence type="ECO:0000256" key="1">
    <source>
        <dbReference type="ARBA" id="ARBA00007121"/>
    </source>
</evidence>
<evidence type="ECO:0000259" key="2">
    <source>
        <dbReference type="PROSITE" id="PS50902"/>
    </source>
</evidence>
<dbReference type="GO" id="GO:0010181">
    <property type="term" value="F:FMN binding"/>
    <property type="evidence" value="ECO:0007669"/>
    <property type="project" value="InterPro"/>
</dbReference>
<dbReference type="PIRSF" id="PIRSF005243">
    <property type="entry name" value="ROO"/>
    <property type="match status" value="1"/>
</dbReference>
<dbReference type="PROSITE" id="PS00201">
    <property type="entry name" value="FLAVODOXIN"/>
    <property type="match status" value="1"/>
</dbReference>
<dbReference type="InterPro" id="IPR001226">
    <property type="entry name" value="Flavodoxin_CS"/>
</dbReference>
<feature type="domain" description="Flavodoxin-like" evidence="2">
    <location>
        <begin position="245"/>
        <end position="387"/>
    </location>
</feature>
<dbReference type="STRING" id="39495.SAMN02745111_00745"/>
<dbReference type="InterPro" id="IPR029039">
    <property type="entry name" value="Flavoprotein-like_sf"/>
</dbReference>
<dbReference type="Pfam" id="PF12724">
    <property type="entry name" value="Flavodoxin_5"/>
    <property type="match status" value="1"/>
</dbReference>